<reference evidence="3" key="1">
    <citation type="journal article" date="2019" name="Int. J. Syst. Evol. Microbiol.">
        <title>The Global Catalogue of Microorganisms (GCM) 10K type strain sequencing project: providing services to taxonomists for standard genome sequencing and annotation.</title>
        <authorList>
            <consortium name="The Broad Institute Genomics Platform"/>
            <consortium name="The Broad Institute Genome Sequencing Center for Infectious Disease"/>
            <person name="Wu L."/>
            <person name="Ma J."/>
        </authorList>
    </citation>
    <scope>NUCLEOTIDE SEQUENCE [LARGE SCALE GENOMIC DNA]</scope>
    <source>
        <strain evidence="3">CGMCC 1.12859</strain>
    </source>
</reference>
<feature type="transmembrane region" description="Helical" evidence="1">
    <location>
        <begin position="61"/>
        <end position="85"/>
    </location>
</feature>
<keyword evidence="1" id="KW-0472">Membrane</keyword>
<gene>
    <name evidence="2" type="ORF">ACFQMG_35675</name>
</gene>
<feature type="transmembrane region" description="Helical" evidence="1">
    <location>
        <begin position="97"/>
        <end position="116"/>
    </location>
</feature>
<keyword evidence="3" id="KW-1185">Reference proteome</keyword>
<organism evidence="2 3">
    <name type="scientific">Kitasatospora paranensis</name>
    <dbReference type="NCBI Taxonomy" id="258053"/>
    <lineage>
        <taxon>Bacteria</taxon>
        <taxon>Bacillati</taxon>
        <taxon>Actinomycetota</taxon>
        <taxon>Actinomycetes</taxon>
        <taxon>Kitasatosporales</taxon>
        <taxon>Streptomycetaceae</taxon>
        <taxon>Kitasatospora</taxon>
    </lineage>
</organism>
<keyword evidence="1" id="KW-0812">Transmembrane</keyword>
<dbReference type="Proteomes" id="UP001596435">
    <property type="component" value="Unassembled WGS sequence"/>
</dbReference>
<dbReference type="EMBL" id="JBHTAJ010000126">
    <property type="protein sequence ID" value="MFC7184899.1"/>
    <property type="molecule type" value="Genomic_DNA"/>
</dbReference>
<comment type="caution">
    <text evidence="2">The sequence shown here is derived from an EMBL/GenBank/DDBJ whole genome shotgun (WGS) entry which is preliminary data.</text>
</comment>
<evidence type="ECO:0000313" key="3">
    <source>
        <dbReference type="Proteomes" id="UP001596435"/>
    </source>
</evidence>
<evidence type="ECO:0000313" key="2">
    <source>
        <dbReference type="EMBL" id="MFC7184899.1"/>
    </source>
</evidence>
<name>A0ABW2G5Z1_9ACTN</name>
<sequence length="118" mass="11823">MSTVLPAAAPRPKSPVGFVVALVLFGLAAAAVNAVYAFGMLFATDSCGTDAGSAALCNPGVWLLLVLLPWGGLLGALLTGGVGAAAARRRGRSPWPALLPGVGVYLLSLAVVYLTVFA</sequence>
<protein>
    <recommendedName>
        <fullName evidence="4">Transmembrane protein</fullName>
    </recommendedName>
</protein>
<evidence type="ECO:0008006" key="4">
    <source>
        <dbReference type="Google" id="ProtNLM"/>
    </source>
</evidence>
<dbReference type="RefSeq" id="WP_345704639.1">
    <property type="nucleotide sequence ID" value="NZ_BAABKV010000001.1"/>
</dbReference>
<evidence type="ECO:0000256" key="1">
    <source>
        <dbReference type="SAM" id="Phobius"/>
    </source>
</evidence>
<proteinExistence type="predicted"/>
<keyword evidence="1" id="KW-1133">Transmembrane helix</keyword>
<accession>A0ABW2G5Z1</accession>